<evidence type="ECO:0000313" key="2">
    <source>
        <dbReference type="Proteomes" id="UP000729402"/>
    </source>
</evidence>
<name>A0A8J5SK45_ZIZPA</name>
<reference evidence="1" key="2">
    <citation type="submission" date="2021-02" db="EMBL/GenBank/DDBJ databases">
        <authorList>
            <person name="Kimball J.A."/>
            <person name="Haas M.W."/>
            <person name="Macchietto M."/>
            <person name="Kono T."/>
            <person name="Duquette J."/>
            <person name="Shao M."/>
        </authorList>
    </citation>
    <scope>NUCLEOTIDE SEQUENCE</scope>
    <source>
        <tissue evidence="1">Fresh leaf tissue</tissue>
    </source>
</reference>
<dbReference type="Proteomes" id="UP000729402">
    <property type="component" value="Unassembled WGS sequence"/>
</dbReference>
<accession>A0A8J5SK45</accession>
<dbReference type="AlphaFoldDB" id="A0A8J5SK45"/>
<evidence type="ECO:0000313" key="1">
    <source>
        <dbReference type="EMBL" id="KAG8065662.1"/>
    </source>
</evidence>
<keyword evidence="2" id="KW-1185">Reference proteome</keyword>
<proteinExistence type="predicted"/>
<dbReference type="EMBL" id="JAAALK010000285">
    <property type="protein sequence ID" value="KAG8065662.1"/>
    <property type="molecule type" value="Genomic_DNA"/>
</dbReference>
<gene>
    <name evidence="1" type="ORF">GUJ93_ZPchr0004g38393</name>
</gene>
<organism evidence="1 2">
    <name type="scientific">Zizania palustris</name>
    <name type="common">Northern wild rice</name>
    <dbReference type="NCBI Taxonomy" id="103762"/>
    <lineage>
        <taxon>Eukaryota</taxon>
        <taxon>Viridiplantae</taxon>
        <taxon>Streptophyta</taxon>
        <taxon>Embryophyta</taxon>
        <taxon>Tracheophyta</taxon>
        <taxon>Spermatophyta</taxon>
        <taxon>Magnoliopsida</taxon>
        <taxon>Liliopsida</taxon>
        <taxon>Poales</taxon>
        <taxon>Poaceae</taxon>
        <taxon>BOP clade</taxon>
        <taxon>Oryzoideae</taxon>
        <taxon>Oryzeae</taxon>
        <taxon>Zizaniinae</taxon>
        <taxon>Zizania</taxon>
    </lineage>
</organism>
<sequence length="132" mass="15168">MSGKPPHSPGLFAGSARFRRTQGRSWSLSKPRAYLPFPIITAARHRCRCVLPSLEAKAEVYGPKFVGTHRRRVSRALRQEIRETRAWPETKADSVLQPRRARLLHFHASAVQQERRHDLQNGARLEGLRKIQ</sequence>
<reference evidence="1" key="1">
    <citation type="journal article" date="2021" name="bioRxiv">
        <title>Whole Genome Assembly and Annotation of Northern Wild Rice, Zizania palustris L., Supports a Whole Genome Duplication in the Zizania Genus.</title>
        <authorList>
            <person name="Haas M."/>
            <person name="Kono T."/>
            <person name="Macchietto M."/>
            <person name="Millas R."/>
            <person name="McGilp L."/>
            <person name="Shao M."/>
            <person name="Duquette J."/>
            <person name="Hirsch C.N."/>
            <person name="Kimball J."/>
        </authorList>
    </citation>
    <scope>NUCLEOTIDE SEQUENCE</scope>
    <source>
        <tissue evidence="1">Fresh leaf tissue</tissue>
    </source>
</reference>
<comment type="caution">
    <text evidence="1">The sequence shown here is derived from an EMBL/GenBank/DDBJ whole genome shotgun (WGS) entry which is preliminary data.</text>
</comment>
<protein>
    <submittedName>
        <fullName evidence="1">Uncharacterized protein</fullName>
    </submittedName>
</protein>